<dbReference type="SUPFAM" id="SSF52540">
    <property type="entry name" value="P-loop containing nucleoside triphosphate hydrolases"/>
    <property type="match status" value="1"/>
</dbReference>
<comment type="cofactor">
    <cofactor evidence="1">
        <name>Mg(2+)</name>
        <dbReference type="ChEBI" id="CHEBI:18420"/>
    </cofactor>
</comment>
<dbReference type="CDD" id="cd01876">
    <property type="entry name" value="YihA_EngB"/>
    <property type="match status" value="1"/>
</dbReference>
<dbReference type="Gene3D" id="3.40.50.300">
    <property type="entry name" value="P-loop containing nucleotide triphosphate hydrolases"/>
    <property type="match status" value="1"/>
</dbReference>
<dbReference type="GO" id="GO:0046872">
    <property type="term" value="F:metal ion binding"/>
    <property type="evidence" value="ECO:0007669"/>
    <property type="project" value="UniProtKB-KW"/>
</dbReference>
<evidence type="ECO:0000313" key="12">
    <source>
        <dbReference type="EMBL" id="MBD3870979.1"/>
    </source>
</evidence>
<dbReference type="Pfam" id="PF01926">
    <property type="entry name" value="MMR_HSR1"/>
    <property type="match status" value="1"/>
</dbReference>
<keyword evidence="3 10" id="KW-0132">Cell division</keyword>
<dbReference type="GO" id="GO:0005525">
    <property type="term" value="F:GTP binding"/>
    <property type="evidence" value="ECO:0007669"/>
    <property type="project" value="UniProtKB-UniRule"/>
</dbReference>
<dbReference type="GO" id="GO:0000917">
    <property type="term" value="P:division septum assembly"/>
    <property type="evidence" value="ECO:0007669"/>
    <property type="project" value="UniProtKB-KW"/>
</dbReference>
<evidence type="ECO:0000256" key="8">
    <source>
        <dbReference type="ARBA" id="ARBA00023210"/>
    </source>
</evidence>
<dbReference type="EMBL" id="JACXWA010000109">
    <property type="protein sequence ID" value="MBD3870979.1"/>
    <property type="molecule type" value="Genomic_DNA"/>
</dbReference>
<evidence type="ECO:0000256" key="9">
    <source>
        <dbReference type="ARBA" id="ARBA00023306"/>
    </source>
</evidence>
<organism evidence="12 13">
    <name type="scientific">Candidatus Sulfomarinibacter kjeldsenii</name>
    <dbReference type="NCBI Taxonomy" id="2885994"/>
    <lineage>
        <taxon>Bacteria</taxon>
        <taxon>Pseudomonadati</taxon>
        <taxon>Acidobacteriota</taxon>
        <taxon>Thermoanaerobaculia</taxon>
        <taxon>Thermoanaerobaculales</taxon>
        <taxon>Candidatus Sulfomarinibacteraceae</taxon>
        <taxon>Candidatus Sulfomarinibacter</taxon>
    </lineage>
</organism>
<keyword evidence="9 10" id="KW-0131">Cell cycle</keyword>
<dbReference type="PROSITE" id="PS51706">
    <property type="entry name" value="G_ENGB"/>
    <property type="match status" value="1"/>
</dbReference>
<gene>
    <name evidence="10" type="primary">engB</name>
    <name evidence="12" type="ORF">IFJ97_06415</name>
</gene>
<keyword evidence="6" id="KW-0460">Magnesium</keyword>
<dbReference type="Proteomes" id="UP000598633">
    <property type="component" value="Unassembled WGS sequence"/>
</dbReference>
<evidence type="ECO:0000256" key="6">
    <source>
        <dbReference type="ARBA" id="ARBA00022842"/>
    </source>
</evidence>
<dbReference type="InterPro" id="IPR019987">
    <property type="entry name" value="GTP-bd_ribosome_bio_YsxC"/>
</dbReference>
<comment type="function">
    <text evidence="10">Necessary for normal cell division and for the maintenance of normal septation.</text>
</comment>
<keyword evidence="7 10" id="KW-0342">GTP-binding</keyword>
<sequence length="200" mass="22627">MEITEVSFRGSALKSADRPGEFFPHVAVAGRSNVGKSSLLNWLFKQSLAKVAKSPGKTRTLNFFLINRSFYLVDLPGYGYAKVAKKLREDWGRELGRYMHEEERLAGVVSLVDIRHGLTARDRDLQELLLTSDRDRQVVLTKADKVGRGQRARMCQAVQRELGLHVPPLAVSVRTGEGRRELLAGINDMVNRWRSQHRSD</sequence>
<evidence type="ECO:0000256" key="2">
    <source>
        <dbReference type="ARBA" id="ARBA00009638"/>
    </source>
</evidence>
<dbReference type="HAMAP" id="MF_00321">
    <property type="entry name" value="GTPase_EngB"/>
    <property type="match status" value="1"/>
</dbReference>
<dbReference type="InterPro" id="IPR027417">
    <property type="entry name" value="P-loop_NTPase"/>
</dbReference>
<evidence type="ECO:0000256" key="1">
    <source>
        <dbReference type="ARBA" id="ARBA00001946"/>
    </source>
</evidence>
<keyword evidence="5 10" id="KW-0547">Nucleotide-binding</keyword>
<evidence type="ECO:0000256" key="4">
    <source>
        <dbReference type="ARBA" id="ARBA00022723"/>
    </source>
</evidence>
<dbReference type="NCBIfam" id="TIGR03598">
    <property type="entry name" value="GTPase_YsxC"/>
    <property type="match status" value="1"/>
</dbReference>
<comment type="similarity">
    <text evidence="2 10">Belongs to the TRAFAC class TrmE-Era-EngA-EngB-Septin-like GTPase superfamily. EngB GTPase family.</text>
</comment>
<proteinExistence type="inferred from homology"/>
<feature type="domain" description="EngB-type G" evidence="11">
    <location>
        <begin position="22"/>
        <end position="192"/>
    </location>
</feature>
<evidence type="ECO:0000256" key="3">
    <source>
        <dbReference type="ARBA" id="ARBA00022618"/>
    </source>
</evidence>
<evidence type="ECO:0000256" key="5">
    <source>
        <dbReference type="ARBA" id="ARBA00022741"/>
    </source>
</evidence>
<dbReference type="InterPro" id="IPR006073">
    <property type="entry name" value="GTP-bd"/>
</dbReference>
<evidence type="ECO:0000259" key="11">
    <source>
        <dbReference type="PROSITE" id="PS51706"/>
    </source>
</evidence>
<evidence type="ECO:0000256" key="10">
    <source>
        <dbReference type="HAMAP-Rule" id="MF_00321"/>
    </source>
</evidence>
<dbReference type="AlphaFoldDB" id="A0A8J7CGL2"/>
<keyword evidence="8 10" id="KW-0717">Septation</keyword>
<reference evidence="12 13" key="1">
    <citation type="submission" date="2020-08" db="EMBL/GenBank/DDBJ databases">
        <title>Acidobacteriota in marine sediments use diverse sulfur dissimilation pathways.</title>
        <authorList>
            <person name="Wasmund K."/>
        </authorList>
    </citation>
    <scope>NUCLEOTIDE SEQUENCE [LARGE SCALE GENOMIC DNA]</scope>
    <source>
        <strain evidence="12">MAG AM3-A</strain>
    </source>
</reference>
<keyword evidence="4" id="KW-0479">Metal-binding</keyword>
<accession>A0A8J7CGL2</accession>
<evidence type="ECO:0000313" key="13">
    <source>
        <dbReference type="Proteomes" id="UP000598633"/>
    </source>
</evidence>
<evidence type="ECO:0000256" key="7">
    <source>
        <dbReference type="ARBA" id="ARBA00023134"/>
    </source>
</evidence>
<protein>
    <recommendedName>
        <fullName evidence="10">Probable GTP-binding protein EngB</fullName>
    </recommendedName>
</protein>
<name>A0A8J7CGL2_9BACT</name>
<dbReference type="PANTHER" id="PTHR11649">
    <property type="entry name" value="MSS1/TRME-RELATED GTP-BINDING PROTEIN"/>
    <property type="match status" value="1"/>
</dbReference>
<dbReference type="PANTHER" id="PTHR11649:SF13">
    <property type="entry name" value="ENGB-TYPE G DOMAIN-CONTAINING PROTEIN"/>
    <property type="match status" value="1"/>
</dbReference>
<comment type="caution">
    <text evidence="12">The sequence shown here is derived from an EMBL/GenBank/DDBJ whole genome shotgun (WGS) entry which is preliminary data.</text>
</comment>
<dbReference type="InterPro" id="IPR030393">
    <property type="entry name" value="G_ENGB_dom"/>
</dbReference>